<proteinExistence type="predicted"/>
<evidence type="ECO:0000313" key="2">
    <source>
        <dbReference type="Proteomes" id="UP001153269"/>
    </source>
</evidence>
<accession>A0A9N7Z4A1</accession>
<evidence type="ECO:0000313" key="1">
    <source>
        <dbReference type="EMBL" id="CAB1449551.1"/>
    </source>
</evidence>
<gene>
    <name evidence="1" type="ORF">PLEPLA_LOCUS37234</name>
</gene>
<name>A0A9N7Z4A1_PLEPL</name>
<dbReference type="EMBL" id="CADEAL010004019">
    <property type="protein sequence ID" value="CAB1449551.1"/>
    <property type="molecule type" value="Genomic_DNA"/>
</dbReference>
<protein>
    <submittedName>
        <fullName evidence="1">Uncharacterized protein</fullName>
    </submittedName>
</protein>
<sequence length="176" mass="19777">MNKVMANWLPNSAYTDNLSILKTSQGSETGKITAPKGKFASCTQTRLKFKALRVEVFPVCFWVESLNLNFALMVTQVTQLRGPLDGNMMGKVGKCKEGEMTGSVHSEAKMGHSQTRLAHVASVEPRLPSPRTVCAHRLAEPHHRICCHHQHFSFPERAISYSPPYSPNLFKRLDRR</sequence>
<keyword evidence="2" id="KW-1185">Reference proteome</keyword>
<dbReference type="AlphaFoldDB" id="A0A9N7Z4A1"/>
<dbReference type="Proteomes" id="UP001153269">
    <property type="component" value="Unassembled WGS sequence"/>
</dbReference>
<reference evidence="1" key="1">
    <citation type="submission" date="2020-03" db="EMBL/GenBank/DDBJ databases">
        <authorList>
            <person name="Weist P."/>
        </authorList>
    </citation>
    <scope>NUCLEOTIDE SEQUENCE</scope>
</reference>
<comment type="caution">
    <text evidence="1">The sequence shown here is derived from an EMBL/GenBank/DDBJ whole genome shotgun (WGS) entry which is preliminary data.</text>
</comment>
<organism evidence="1 2">
    <name type="scientific">Pleuronectes platessa</name>
    <name type="common">European plaice</name>
    <dbReference type="NCBI Taxonomy" id="8262"/>
    <lineage>
        <taxon>Eukaryota</taxon>
        <taxon>Metazoa</taxon>
        <taxon>Chordata</taxon>
        <taxon>Craniata</taxon>
        <taxon>Vertebrata</taxon>
        <taxon>Euteleostomi</taxon>
        <taxon>Actinopterygii</taxon>
        <taxon>Neopterygii</taxon>
        <taxon>Teleostei</taxon>
        <taxon>Neoteleostei</taxon>
        <taxon>Acanthomorphata</taxon>
        <taxon>Carangaria</taxon>
        <taxon>Pleuronectiformes</taxon>
        <taxon>Pleuronectoidei</taxon>
        <taxon>Pleuronectidae</taxon>
        <taxon>Pleuronectes</taxon>
    </lineage>
</organism>